<dbReference type="Gene3D" id="3.40.50.12780">
    <property type="entry name" value="N-terminal domain of ligase-like"/>
    <property type="match status" value="1"/>
</dbReference>
<keyword evidence="2 7" id="KW-0436">Ligase</keyword>
<evidence type="ECO:0000256" key="1">
    <source>
        <dbReference type="ARBA" id="ARBA00006432"/>
    </source>
</evidence>
<dbReference type="InterPro" id="IPR040097">
    <property type="entry name" value="FAAL/FAAC"/>
</dbReference>
<keyword evidence="4" id="KW-0443">Lipid metabolism</keyword>
<evidence type="ECO:0000313" key="7">
    <source>
        <dbReference type="EMBL" id="UXY13621.1"/>
    </source>
</evidence>
<dbReference type="SUPFAM" id="SSF56801">
    <property type="entry name" value="Acetyl-CoA synthetase-like"/>
    <property type="match status" value="1"/>
</dbReference>
<keyword evidence="8" id="KW-1185">Reference proteome</keyword>
<gene>
    <name evidence="7" type="ORF">N8I74_09805</name>
</gene>
<sequence length="556" mass="60453">MEQADFTDICSLLETRAHVQGSRLFLRHVQDDAIQTRSFLQLHIQALRLMHAIRDAVPKGARVLLGLSNPCEFVETFFALLYAGCIPVPIAPLRRKSTLAPLESIAAASGAAVAIVDAPLLAQWREGSAAMPTLSIPVRLLCPADFTALPDNGNGLPQRAAADDIAFLQFTSGSTSAPKGAVVTHRNLLANQRLIQAEFGHTADTAFAGWLPLHHDMGFIGNVLQPLYLGIPTTLLSPMAFLERPARLLQAISHYRATTCGMPNFGYAHCIARVRDAELAGVDLSSWQVAFNGAEPIRPHTLQAFAERFAPWGFRRESLYPCYGLAEATLFVAGWRSGIPWAERERPAEDGGATAAPSVASGYLNNVQDVRIVDPATRLGCAPGTVGEIWIGGACIVRGYWNLPAQTTEAFGARLQDGSGPFLRTGDLGFVVDGQLHVTGRLKDLIIVRGKNHYPQDIEASIGAGSPAFGDAACFMADEQDDDRIVVVQEIHRTDIRTGDPKAWRLLINDIVARQHQLAVADVQFVLPNAIPRTTSGKIQRRKCRTLYQRGELQVI</sequence>
<evidence type="ECO:0000259" key="6">
    <source>
        <dbReference type="Pfam" id="PF23024"/>
    </source>
</evidence>
<dbReference type="GO" id="GO:0016874">
    <property type="term" value="F:ligase activity"/>
    <property type="evidence" value="ECO:0007669"/>
    <property type="project" value="UniProtKB-KW"/>
</dbReference>
<feature type="domain" description="AMP-dependent synthetase/ligase" evidence="5">
    <location>
        <begin position="15"/>
        <end position="401"/>
    </location>
</feature>
<dbReference type="InterPro" id="IPR045851">
    <property type="entry name" value="AMP-bd_C_sf"/>
</dbReference>
<dbReference type="PROSITE" id="PS00455">
    <property type="entry name" value="AMP_BINDING"/>
    <property type="match status" value="1"/>
</dbReference>
<dbReference type="Pfam" id="PF23024">
    <property type="entry name" value="AMP-dom_DIP2-like"/>
    <property type="match status" value="1"/>
</dbReference>
<keyword evidence="3" id="KW-0276">Fatty acid metabolism</keyword>
<feature type="domain" description="AMP-binding enzyme C-terminal" evidence="6">
    <location>
        <begin position="444"/>
        <end position="555"/>
    </location>
</feature>
<proteinExistence type="inferred from homology"/>
<dbReference type="PANTHER" id="PTHR22754">
    <property type="entry name" value="DISCO-INTERACTING PROTEIN 2 DIP2 -RELATED"/>
    <property type="match status" value="1"/>
</dbReference>
<organism evidence="7 8">
    <name type="scientific">Chitiniphilus purpureus</name>
    <dbReference type="NCBI Taxonomy" id="2981137"/>
    <lineage>
        <taxon>Bacteria</taxon>
        <taxon>Pseudomonadati</taxon>
        <taxon>Pseudomonadota</taxon>
        <taxon>Betaproteobacteria</taxon>
        <taxon>Neisseriales</taxon>
        <taxon>Chitinibacteraceae</taxon>
        <taxon>Chitiniphilus</taxon>
    </lineage>
</organism>
<evidence type="ECO:0000256" key="4">
    <source>
        <dbReference type="ARBA" id="ARBA00023098"/>
    </source>
</evidence>
<evidence type="ECO:0000313" key="8">
    <source>
        <dbReference type="Proteomes" id="UP001061302"/>
    </source>
</evidence>
<dbReference type="Gene3D" id="3.30.300.30">
    <property type="match status" value="1"/>
</dbReference>
<dbReference type="EMBL" id="CP106753">
    <property type="protein sequence ID" value="UXY13621.1"/>
    <property type="molecule type" value="Genomic_DNA"/>
</dbReference>
<name>A0ABY6DH30_9NEIS</name>
<dbReference type="Pfam" id="PF00501">
    <property type="entry name" value="AMP-binding"/>
    <property type="match status" value="1"/>
</dbReference>
<comment type="similarity">
    <text evidence="1">Belongs to the ATP-dependent AMP-binding enzyme family.</text>
</comment>
<evidence type="ECO:0000259" key="5">
    <source>
        <dbReference type="Pfam" id="PF00501"/>
    </source>
</evidence>
<dbReference type="CDD" id="cd05931">
    <property type="entry name" value="FAAL"/>
    <property type="match status" value="1"/>
</dbReference>
<dbReference type="InterPro" id="IPR025110">
    <property type="entry name" value="AMP-bd_C"/>
</dbReference>
<dbReference type="PANTHER" id="PTHR22754:SF32">
    <property type="entry name" value="DISCO-INTERACTING PROTEIN 2"/>
    <property type="match status" value="1"/>
</dbReference>
<accession>A0ABY6DH30</accession>
<evidence type="ECO:0000256" key="2">
    <source>
        <dbReference type="ARBA" id="ARBA00022598"/>
    </source>
</evidence>
<dbReference type="InterPro" id="IPR000873">
    <property type="entry name" value="AMP-dep_synth/lig_dom"/>
</dbReference>
<dbReference type="RefSeq" id="WP_263122827.1">
    <property type="nucleotide sequence ID" value="NZ_CP106753.1"/>
</dbReference>
<dbReference type="InterPro" id="IPR020845">
    <property type="entry name" value="AMP-binding_CS"/>
</dbReference>
<evidence type="ECO:0000256" key="3">
    <source>
        <dbReference type="ARBA" id="ARBA00022832"/>
    </source>
</evidence>
<reference evidence="7" key="1">
    <citation type="submission" date="2022-10" db="EMBL/GenBank/DDBJ databases">
        <title>Chitiniphilus purpureus sp. nov., a novel chitin-degrading bacterium isolated from crawfish pond sediment.</title>
        <authorList>
            <person name="Li K."/>
        </authorList>
    </citation>
    <scope>NUCLEOTIDE SEQUENCE</scope>
    <source>
        <strain evidence="7">CD1</strain>
    </source>
</reference>
<dbReference type="InterPro" id="IPR042099">
    <property type="entry name" value="ANL_N_sf"/>
</dbReference>
<dbReference type="Proteomes" id="UP001061302">
    <property type="component" value="Chromosome"/>
</dbReference>
<protein>
    <submittedName>
        <fullName evidence="7">Fatty acyl-AMP ligase</fullName>
    </submittedName>
</protein>